<evidence type="ECO:0000313" key="20">
    <source>
        <dbReference type="EMBL" id="OOZ37580.1"/>
    </source>
</evidence>
<keyword evidence="8 15" id="KW-0375">Hydrogen ion transport</keyword>
<evidence type="ECO:0000313" key="21">
    <source>
        <dbReference type="Proteomes" id="UP000190896"/>
    </source>
</evidence>
<dbReference type="OrthoDB" id="9791445at2"/>
<evidence type="ECO:0000256" key="5">
    <source>
        <dbReference type="ARBA" id="ARBA00014480"/>
    </source>
</evidence>
<keyword evidence="10 15" id="KW-0472">Membrane</keyword>
<evidence type="ECO:0000256" key="3">
    <source>
        <dbReference type="ARBA" id="ARBA00005712"/>
    </source>
</evidence>
<dbReference type="Proteomes" id="UP000190896">
    <property type="component" value="Unassembled WGS sequence"/>
</dbReference>
<dbReference type="InterPro" id="IPR001469">
    <property type="entry name" value="ATP_synth_F1_dsu/esu"/>
</dbReference>
<comment type="similarity">
    <text evidence="3 15 16">Belongs to the ATPase epsilon chain family.</text>
</comment>
<dbReference type="InterPro" id="IPR036794">
    <property type="entry name" value="ATP_F1_dsu/esu_C_sf"/>
</dbReference>
<dbReference type="PANTHER" id="PTHR13822">
    <property type="entry name" value="ATP SYNTHASE DELTA/EPSILON CHAIN"/>
    <property type="match status" value="1"/>
</dbReference>
<keyword evidence="9 15" id="KW-0406">Ion transport</keyword>
<dbReference type="HAMAP" id="MF_00530">
    <property type="entry name" value="ATP_synth_epsil_bac"/>
    <property type="match status" value="1"/>
</dbReference>
<comment type="caution">
    <text evidence="20">The sequence shown here is derived from an EMBL/GenBank/DDBJ whole genome shotgun (WGS) entry which is preliminary data.</text>
</comment>
<dbReference type="FunFam" id="2.60.15.10:FF:000001">
    <property type="entry name" value="ATP synthase epsilon chain"/>
    <property type="match status" value="1"/>
</dbReference>
<keyword evidence="6 15" id="KW-0813">Transport</keyword>
<dbReference type="Pfam" id="PF00401">
    <property type="entry name" value="ATP-synt_DE"/>
    <property type="match status" value="1"/>
</dbReference>
<dbReference type="GO" id="GO:0005524">
    <property type="term" value="F:ATP binding"/>
    <property type="evidence" value="ECO:0007669"/>
    <property type="project" value="UniProtKB-UniRule"/>
</dbReference>
<evidence type="ECO:0000256" key="2">
    <source>
        <dbReference type="ARBA" id="ARBA00004202"/>
    </source>
</evidence>
<comment type="function">
    <text evidence="1 15">Produces ATP from ADP in the presence of a proton gradient across the membrane.</text>
</comment>
<evidence type="ECO:0000256" key="11">
    <source>
        <dbReference type="ARBA" id="ARBA00023196"/>
    </source>
</evidence>
<dbReference type="GO" id="GO:0045259">
    <property type="term" value="C:proton-transporting ATP synthase complex"/>
    <property type="evidence" value="ECO:0007669"/>
    <property type="project" value="UniProtKB-KW"/>
</dbReference>
<evidence type="ECO:0000256" key="17">
    <source>
        <dbReference type="SAM" id="Coils"/>
    </source>
</evidence>
<dbReference type="Pfam" id="PF02823">
    <property type="entry name" value="ATP-synt_DE_N"/>
    <property type="match status" value="1"/>
</dbReference>
<dbReference type="Gene3D" id="2.60.15.10">
    <property type="entry name" value="F0F1 ATP synthase delta/epsilon subunit, N-terminal"/>
    <property type="match status" value="1"/>
</dbReference>
<dbReference type="InterPro" id="IPR020547">
    <property type="entry name" value="ATP_synth_F1_esu_C"/>
</dbReference>
<dbReference type="SUPFAM" id="SSF46604">
    <property type="entry name" value="Epsilon subunit of F1F0-ATP synthase C-terminal domain"/>
    <property type="match status" value="1"/>
</dbReference>
<evidence type="ECO:0000256" key="6">
    <source>
        <dbReference type="ARBA" id="ARBA00022448"/>
    </source>
</evidence>
<evidence type="ECO:0000256" key="8">
    <source>
        <dbReference type="ARBA" id="ARBA00022781"/>
    </source>
</evidence>
<organism evidence="20 21">
    <name type="scientific">Solemya velesiana gill symbiont</name>
    <dbReference type="NCBI Taxonomy" id="1918948"/>
    <lineage>
        <taxon>Bacteria</taxon>
        <taxon>Pseudomonadati</taxon>
        <taxon>Pseudomonadota</taxon>
        <taxon>Gammaproteobacteria</taxon>
        <taxon>sulfur-oxidizing symbionts</taxon>
    </lineage>
</organism>
<evidence type="ECO:0000256" key="10">
    <source>
        <dbReference type="ARBA" id="ARBA00023136"/>
    </source>
</evidence>
<name>A0A1T2KXU2_9GAMM</name>
<dbReference type="AlphaFoldDB" id="A0A1T2KXU2"/>
<keyword evidence="11 15" id="KW-0139">CF(1)</keyword>
<dbReference type="NCBIfam" id="TIGR01216">
    <property type="entry name" value="ATP_synt_epsi"/>
    <property type="match status" value="1"/>
</dbReference>
<evidence type="ECO:0000256" key="13">
    <source>
        <dbReference type="ARBA" id="ARBA00030215"/>
    </source>
</evidence>
<keyword evidence="17" id="KW-0175">Coiled coil</keyword>
<dbReference type="CDD" id="cd12152">
    <property type="entry name" value="F1-ATPase_delta"/>
    <property type="match status" value="1"/>
</dbReference>
<reference evidence="20 21" key="1">
    <citation type="submission" date="2016-11" db="EMBL/GenBank/DDBJ databases">
        <title>Mixed transmission modes and dynamic genome evolution in an obligate animal-bacterial symbiosis.</title>
        <authorList>
            <person name="Russell S.L."/>
            <person name="Corbett-Detig R.B."/>
            <person name="Cavanaugh C.M."/>
        </authorList>
    </citation>
    <scope>NUCLEOTIDE SEQUENCE [LARGE SCALE GENOMIC DNA]</scope>
    <source>
        <strain evidence="20">Se-Cadez</strain>
    </source>
</reference>
<dbReference type="EMBL" id="MPRJ01000007">
    <property type="protein sequence ID" value="OOZ37580.1"/>
    <property type="molecule type" value="Genomic_DNA"/>
</dbReference>
<dbReference type="InterPro" id="IPR020546">
    <property type="entry name" value="ATP_synth_F1_dsu/esu_N"/>
</dbReference>
<comment type="subcellular location">
    <subcellularLocation>
        <location evidence="2 15">Cell membrane</location>
        <topology evidence="2 15">Peripheral membrane protein</topology>
    </subcellularLocation>
</comment>
<evidence type="ECO:0000259" key="19">
    <source>
        <dbReference type="Pfam" id="PF02823"/>
    </source>
</evidence>
<evidence type="ECO:0000256" key="12">
    <source>
        <dbReference type="ARBA" id="ARBA00023310"/>
    </source>
</evidence>
<dbReference type="GO" id="GO:0005886">
    <property type="term" value="C:plasma membrane"/>
    <property type="evidence" value="ECO:0007669"/>
    <property type="project" value="UniProtKB-SubCell"/>
</dbReference>
<evidence type="ECO:0000256" key="7">
    <source>
        <dbReference type="ARBA" id="ARBA00022475"/>
    </source>
</evidence>
<keyword evidence="21" id="KW-1185">Reference proteome</keyword>
<keyword evidence="12 15" id="KW-0066">ATP synthesis</keyword>
<evidence type="ECO:0000256" key="15">
    <source>
        <dbReference type="HAMAP-Rule" id="MF_00530"/>
    </source>
</evidence>
<dbReference type="InterPro" id="IPR036771">
    <property type="entry name" value="ATPsynth_dsu/esu_N"/>
</dbReference>
<keyword evidence="7 15" id="KW-1003">Cell membrane</keyword>
<protein>
    <recommendedName>
        <fullName evidence="5 15">ATP synthase epsilon chain</fullName>
    </recommendedName>
    <alternativeName>
        <fullName evidence="14 15">ATP synthase F1 sector epsilon subunit</fullName>
    </alternativeName>
    <alternativeName>
        <fullName evidence="13 15">F-ATPase epsilon subunit</fullName>
    </alternativeName>
</protein>
<evidence type="ECO:0000256" key="14">
    <source>
        <dbReference type="ARBA" id="ARBA00031795"/>
    </source>
</evidence>
<dbReference type="FunFam" id="1.20.5.440:FF:000001">
    <property type="entry name" value="ATP synthase epsilon chain"/>
    <property type="match status" value="1"/>
</dbReference>
<dbReference type="RefSeq" id="WP_078485830.1">
    <property type="nucleotide sequence ID" value="NZ_MPRJ01000007.1"/>
</dbReference>
<evidence type="ECO:0000259" key="18">
    <source>
        <dbReference type="Pfam" id="PF00401"/>
    </source>
</evidence>
<evidence type="ECO:0000256" key="9">
    <source>
        <dbReference type="ARBA" id="ARBA00023065"/>
    </source>
</evidence>
<dbReference type="GO" id="GO:0046933">
    <property type="term" value="F:proton-transporting ATP synthase activity, rotational mechanism"/>
    <property type="evidence" value="ECO:0007669"/>
    <property type="project" value="UniProtKB-UniRule"/>
</dbReference>
<feature type="coiled-coil region" evidence="17">
    <location>
        <begin position="100"/>
        <end position="136"/>
    </location>
</feature>
<dbReference type="Gene3D" id="1.20.5.440">
    <property type="entry name" value="ATP synthase delta/epsilon subunit, C-terminal domain"/>
    <property type="match status" value="1"/>
</dbReference>
<sequence>MSMKIHVDIVSAEGEIHSGQAEMVYAPAVMGEVGIAPRHTPLVTRLKPGEVRVEPGDGKEMEYYYVSGGILEVQPHLVTVLADIAVRAVDIDEAAAIEAKKRAEEALAGQQAEFEYARAQSELAEAVGQLRAIEKIRKGTKR</sequence>
<dbReference type="SUPFAM" id="SSF51344">
    <property type="entry name" value="Epsilon subunit of F1F0-ATP synthase N-terminal domain"/>
    <property type="match status" value="1"/>
</dbReference>
<dbReference type="PANTHER" id="PTHR13822:SF10">
    <property type="entry name" value="ATP SYNTHASE EPSILON CHAIN, CHLOROPLASTIC"/>
    <property type="match status" value="1"/>
</dbReference>
<dbReference type="NCBIfam" id="NF001847">
    <property type="entry name" value="PRK00571.1-4"/>
    <property type="match status" value="1"/>
</dbReference>
<evidence type="ECO:0000256" key="1">
    <source>
        <dbReference type="ARBA" id="ARBA00003543"/>
    </source>
</evidence>
<feature type="domain" description="ATP synthase epsilon subunit C-terminal" evidence="18">
    <location>
        <begin position="90"/>
        <end position="134"/>
    </location>
</feature>
<comment type="subunit">
    <text evidence="4 15 16">F-type ATPases have 2 components, CF(1) - the catalytic core - and CF(0) - the membrane proton channel. CF(1) has five subunits: alpha(3), beta(3), gamma(1), delta(1), epsilon(1). CF(0) has three main subunits: a, b and c.</text>
</comment>
<evidence type="ECO:0000256" key="4">
    <source>
        <dbReference type="ARBA" id="ARBA00011648"/>
    </source>
</evidence>
<accession>A0A1T2KXU2</accession>
<gene>
    <name evidence="15" type="primary">atpC</name>
    <name evidence="20" type="ORF">BOW51_01850</name>
</gene>
<evidence type="ECO:0000256" key="16">
    <source>
        <dbReference type="RuleBase" id="RU003656"/>
    </source>
</evidence>
<feature type="domain" description="ATP synthase F1 complex delta/epsilon subunit N-terminal" evidence="19">
    <location>
        <begin position="5"/>
        <end position="85"/>
    </location>
</feature>
<proteinExistence type="inferred from homology"/>